<evidence type="ECO:0000313" key="3">
    <source>
        <dbReference type="Proteomes" id="UP000038055"/>
    </source>
</evidence>
<proteinExistence type="predicted"/>
<dbReference type="EMBL" id="CDOD01000022">
    <property type="protein sequence ID" value="CEN35876.1"/>
    <property type="molecule type" value="Genomic_DNA"/>
</dbReference>
<dbReference type="Proteomes" id="UP000038055">
    <property type="component" value="Unassembled WGS sequence"/>
</dbReference>
<evidence type="ECO:0000256" key="1">
    <source>
        <dbReference type="SAM" id="SignalP"/>
    </source>
</evidence>
<protein>
    <recommendedName>
        <fullName evidence="4">Lipoprotein</fullName>
    </recommendedName>
</protein>
<name>A0A0B7H8C6_9FLAO</name>
<organism evidence="2 3">
    <name type="scientific">Capnocytophaga cynodegmi</name>
    <dbReference type="NCBI Taxonomy" id="28189"/>
    <lineage>
        <taxon>Bacteria</taxon>
        <taxon>Pseudomonadati</taxon>
        <taxon>Bacteroidota</taxon>
        <taxon>Flavobacteriia</taxon>
        <taxon>Flavobacteriales</taxon>
        <taxon>Flavobacteriaceae</taxon>
        <taxon>Capnocytophaga</taxon>
    </lineage>
</organism>
<evidence type="ECO:0008006" key="4">
    <source>
        <dbReference type="Google" id="ProtNLM"/>
    </source>
</evidence>
<gene>
    <name evidence="2" type="ORF">CCYN2B_290038</name>
</gene>
<keyword evidence="1" id="KW-0732">Signal</keyword>
<feature type="signal peptide" evidence="1">
    <location>
        <begin position="1"/>
        <end position="18"/>
    </location>
</feature>
<feature type="chain" id="PRO_5002132101" description="Lipoprotein" evidence="1">
    <location>
        <begin position="19"/>
        <end position="192"/>
    </location>
</feature>
<keyword evidence="3" id="KW-1185">Reference proteome</keyword>
<dbReference type="RefSeq" id="WP_156120753.1">
    <property type="nucleotide sequence ID" value="NZ_CDOD01000022.1"/>
</dbReference>
<sequence length="192" mass="23034">MKKLFLFLVCFCSLGCFAQVDEQKELFSYKFIEEKILLIGQDPPPPPTDFGVFLVKSEDNRIWRTSLNVLWVIYAFNYKKSIDSNLYLFSHFLYETLNLKRTINSEIIQRHTIGNSFKLSCKIRVDYDNLSFDEFRNKYTDKISENKYTIKHKYKGNDEIVWTIYYFLYINNGYIKQNGNINNFYAHFHNNK</sequence>
<dbReference type="AlphaFoldDB" id="A0A0B7H8C6"/>
<accession>A0A0B7H8C6</accession>
<evidence type="ECO:0000313" key="2">
    <source>
        <dbReference type="EMBL" id="CEN35876.1"/>
    </source>
</evidence>
<reference evidence="3" key="1">
    <citation type="submission" date="2015-01" db="EMBL/GenBank/DDBJ databases">
        <authorList>
            <person name="MANFREDI Pablo"/>
        </authorList>
    </citation>
    <scope>NUCLEOTIDE SEQUENCE [LARGE SCALE GENOMIC DNA]</scope>
    <source>
        <strain evidence="3">Ccyn2B</strain>
    </source>
</reference>